<dbReference type="PANTHER" id="PTHR48125">
    <property type="entry name" value="LP07818P1"/>
    <property type="match status" value="1"/>
</dbReference>
<feature type="region of interest" description="Disordered" evidence="4">
    <location>
        <begin position="2037"/>
        <end position="2082"/>
    </location>
</feature>
<feature type="compositionally biased region" description="Low complexity" evidence="4">
    <location>
        <begin position="2444"/>
        <end position="2460"/>
    </location>
</feature>
<feature type="compositionally biased region" description="Basic and acidic residues" evidence="4">
    <location>
        <begin position="1668"/>
        <end position="1686"/>
    </location>
</feature>
<dbReference type="PANTHER" id="PTHR48125:SF10">
    <property type="entry name" value="OS12G0136300 PROTEIN"/>
    <property type="match status" value="1"/>
</dbReference>
<feature type="compositionally biased region" description="Pro residues" evidence="4">
    <location>
        <begin position="2398"/>
        <end position="2407"/>
    </location>
</feature>
<feature type="compositionally biased region" description="Basic and acidic residues" evidence="4">
    <location>
        <begin position="2870"/>
        <end position="2884"/>
    </location>
</feature>
<dbReference type="InParanoid" id="A0A0G4GQU8"/>
<dbReference type="InterPro" id="IPR011009">
    <property type="entry name" value="Kinase-like_dom_sf"/>
</dbReference>
<dbReference type="GO" id="GO:0005524">
    <property type="term" value="F:ATP binding"/>
    <property type="evidence" value="ECO:0007669"/>
    <property type="project" value="UniProtKB-UniRule"/>
</dbReference>
<feature type="region of interest" description="Disordered" evidence="4">
    <location>
        <begin position="2336"/>
        <end position="2412"/>
    </location>
</feature>
<evidence type="ECO:0000313" key="7">
    <source>
        <dbReference type="Proteomes" id="UP000041254"/>
    </source>
</evidence>
<feature type="region of interest" description="Disordered" evidence="4">
    <location>
        <begin position="225"/>
        <end position="270"/>
    </location>
</feature>
<feature type="region of interest" description="Disordered" evidence="4">
    <location>
        <begin position="2290"/>
        <end position="2311"/>
    </location>
</feature>
<dbReference type="VEuPathDB" id="CryptoDB:Vbra_18348"/>
<feature type="region of interest" description="Disordered" evidence="4">
    <location>
        <begin position="502"/>
        <end position="588"/>
    </location>
</feature>
<feature type="region of interest" description="Disordered" evidence="4">
    <location>
        <begin position="1026"/>
        <end position="1055"/>
    </location>
</feature>
<feature type="compositionally biased region" description="Polar residues" evidence="4">
    <location>
        <begin position="1596"/>
        <end position="1606"/>
    </location>
</feature>
<dbReference type="InterPro" id="IPR017441">
    <property type="entry name" value="Protein_kinase_ATP_BS"/>
</dbReference>
<dbReference type="PROSITE" id="PS00108">
    <property type="entry name" value="PROTEIN_KINASE_ST"/>
    <property type="match status" value="1"/>
</dbReference>
<keyword evidence="7" id="KW-1185">Reference proteome</keyword>
<feature type="region of interest" description="Disordered" evidence="4">
    <location>
        <begin position="2865"/>
        <end position="2884"/>
    </location>
</feature>
<feature type="compositionally biased region" description="Low complexity" evidence="4">
    <location>
        <begin position="687"/>
        <end position="700"/>
    </location>
</feature>
<feature type="compositionally biased region" description="Low complexity" evidence="4">
    <location>
        <begin position="729"/>
        <end position="746"/>
    </location>
</feature>
<evidence type="ECO:0000256" key="2">
    <source>
        <dbReference type="ARBA" id="ARBA00022840"/>
    </source>
</evidence>
<feature type="compositionally biased region" description="Polar residues" evidence="4">
    <location>
        <begin position="502"/>
        <end position="513"/>
    </location>
</feature>
<feature type="compositionally biased region" description="Basic and acidic residues" evidence="4">
    <location>
        <begin position="1568"/>
        <end position="1578"/>
    </location>
</feature>
<evidence type="ECO:0000259" key="5">
    <source>
        <dbReference type="SMART" id="SM00220"/>
    </source>
</evidence>
<feature type="compositionally biased region" description="Basic and acidic residues" evidence="4">
    <location>
        <begin position="2471"/>
        <end position="2491"/>
    </location>
</feature>
<feature type="compositionally biased region" description="Gly residues" evidence="4">
    <location>
        <begin position="1922"/>
        <end position="1933"/>
    </location>
</feature>
<feature type="compositionally biased region" description="Pro residues" evidence="4">
    <location>
        <begin position="1085"/>
        <end position="1098"/>
    </location>
</feature>
<feature type="region of interest" description="Disordered" evidence="4">
    <location>
        <begin position="2096"/>
        <end position="2121"/>
    </location>
</feature>
<proteinExistence type="predicted"/>
<feature type="compositionally biased region" description="Pro residues" evidence="4">
    <location>
        <begin position="2585"/>
        <end position="2606"/>
    </location>
</feature>
<feature type="region of interest" description="Disordered" evidence="4">
    <location>
        <begin position="1415"/>
        <end position="1489"/>
    </location>
</feature>
<feature type="compositionally biased region" description="Polar residues" evidence="4">
    <location>
        <begin position="470"/>
        <end position="479"/>
    </location>
</feature>
<dbReference type="Gene3D" id="1.10.510.10">
    <property type="entry name" value="Transferase(Phosphotransferase) domain 1"/>
    <property type="match status" value="1"/>
</dbReference>
<sequence length="3757" mass="408327">MFPLQPDQQEGGAQAGSLPMDKKVVTVYIPEGQGRELQLYCITAYDAEEWLACDVGACFLYVDEKICKTHRGDLPSLPVPSLLTPSSLSSLTHTSEPSRRYSLPFAYQKRPLYPLRLCVKYHKSAIHYKILSIPLTSVVPTLPLSGSDDRQAWRLVADGRTGQALVKILDFLPTVQRWLSALVRAPHFLDCAFRGVNVAEEVKKRELVILPFKCGFLMSRAHHRHERPARAADKTTATTVNARDERGGEAAKHTTTTTRPGWLSPSASSRFRSLSPRISRSLTSIGRSLRTTFQRHESREGQEDFSELIAHRRLLSEVYVAVLFDIDRCLVKDNYQHNLNRWDFERLLRRFLGMSVCAENETEDVFATTLPRLPNSHTQGGDVASSGDEGVLSASLHRQLSTKTVPAAPGSPLTLSVGPSQPPHFLAATLHDLRQEAPVNLKLQALAALIVQVRRLQAAERQDGGAGASDTPNTSTTTMLERKHLDIVPTFVLPILCGEANKTPSEMGSSSVTPRHPPLSAREPRPSLPSQLLSRRKDRGRRTPLSARQAPSRSISDKRGAGVWDQEPESGRCEHGHGAQGEGEEEDEGGLSVALLLGAFLLAELCDWRPHEKPATIWRLCHAHLVQHRHCEGLLNALTIMIGHSRTFAEYIAFEPDAVRFLWSELVTVTDRIDRARRDAKRGLFAQQSPRKSSPSVQSSARTFSLSARPPAASQQQPNAPTQLPPQPSLSVPSAALPHASSAPHVVDSSYTEDTHPQHQQLQQRTAEYEGWEGEELRTARTERTVDEDDEEAEVEVEDEEHETASPIHPDAPRRLPVQIPRLNLSASHSIEGESAEASPGVHSSPFSHLSPTAPPLSAHQYPTNIAGHITRHPPLSRPSRRLLEGLQTSCGSASATSGGRSDRRRWLQSSGAHPHPSEGMMGIGELPPPPPETSMSARDYAGEKGGSPGTDEEMPLHGRQQSARTFSGQDTLRSAYHERISVTKEVDYVATLLGQATLLADLSGVSTIQQEAQLQQHFHARRTKQGGLLSPNDPLVPASPPPTGGPPGDGNGLLKELEDIRRDTAAAIALTGRTRYESAFTNSPPWPAPPPQPPPPQASEGDSAEGPRVGLDVPPLSERKPIPSAFSSPALPRLALPFASPRPPDTRTGNMSARGLPSPACSPRVVPEMKEGVLLVTAIRVREAVAVSLCLVCSIYRQTIEAGIKQGKEREREGERSAALLHVDGCFGEALDMTKVMGVLVSSCDMAGYSYGGLVDILDAQAVSHRVQTIVSPHRTDRGSPIEELGACLSRKEGDMDVEAIIRSMRDIITMMETVPSPSMQRCACACSLMASIAPPTVRQSSADDPPPAAAPPVAQVCTCLNLLTADAIMQIAAVHTYWVASRWSVTPRPPLPWRPSQQHHQPSSQVQATALLRNGTSTGGPPPPPPPADVAVFSRIAGPCGPLVDPSSRRPIEAPSPLLPNKASQKRQPVKSPAKRPVSDPPASPVPQPSEFLLRCAVHHCDAVLSHLRVHLTSSEPNTPLSALSTGRAPIASPTAVTHQGGESPAAGHRQPYGPFSPRRILSSRQQEDPHREQPRDNGGSASRRPFVPPLPLQTHNHSSSRVQDMQLHRQSSPPVSWSDRSSPTIVGQEGGSPFPLPHDDVGEEREGGHSARKVGFFSGRRKGRQSGERYRVGAAGGKDREGEASPSATTHLPLSSRLAQASPRGAASFIAGRIAPQMLRDGAQEALTYAEGMDDICRRALHLIGLELSIPEDAFVSTLWRCLTASEKEEVLQGRLVAALHLVHMCLLTMPANAGTGTHEGEEAFHSVRLTLVDVKGYLTDLWRAPVSLQRSLLSLRLWGAFCMTFTALLSLADNSPQMQYTLVHSIMIDRCDTGGITRRLPRERGEMTERTSSAAEDGSPSPLESPSGREQTEELSGAVGGGGTVGGGKLVVRKGGLPEGPHRLHSNGSTAQTELEAYLPLPLSQQVRRPSVMECLADVGRALYGEAEREAHGDTEDNAASLDSLRSAFLSFTRSLLQCSHRALLTFPSHYFSTQPSSRLSRRWQAMDGPPTSRVTTKQTPATTVAPPPTAAETSRASPRLSMRLFSPRGAGKWQRAAGGSDVNMEQTGKGGVRKPVGVSHNKGALFGPLPAELPRLNRLKATRKLVEWSSRYLQWLDFLFNTNTGLITAIQDTPNISGKVTRELLLAETALFRIPSALNRFLAEPHVGRYIRWHFVDFMALYSSTPEEWDECRRDKCVAHLEVLFAISCNKTEPASEWFYRLRMVEFLLSQMDFEQDIDASHHRYSDNLPTMRPSRGGLGLSATQPAPLMLSGQQSALTAQPLAATLPPLQGGVKLQLPPTLKPPPPLPPPPLPAATAAPIADESREEGRSGGGDGGDSSDESSSYDGEEGPPVAPKPPPVRVLPKLRLGGLPGPTYEAVPGDSVAEVIQIRNAAIQMEAKSSEQPQPSSAAPKPAHTHDSSSSSDEDRERGARRYDGSHHDHDSDSSSDWEGPPPPVWQVPASRKPPLFKLNLGHLPGPIYEGDGAHQHHTNNPIYSPNPAMSAALSASASPQLPPPVVAEPPSPFTPLLPTDTYAISAPPPPAAAPAPAPAAPHPPPLVSPSAADSAMAKGEGEDIQDEYLENEVYFKGREYRRLYSDPEIHSLMLGCLLTLLLTDKRGLLDERYCAQFPLTQNKENAPFVLQRHLNHEANESVVLQLLWTVAAGRTALAFEVFRLFKLLFSKGTQRWRGLFDCWERLGSGAFGQVYRCTTPFEAAPMVAVKQISVPVGIQDQCTLFSVFHEVACLDEFRLAAAHVCEIFDYGLELSDTSAASPDPPPGPYQPECTSPSGPHPSPPPLHYVIIMRFYPSTLKKWRNRLVQGQGERESERAGEDAERDRVPLEHLPTLLAIFGQILTAIGQLHARGVVHYDLKCDNIMVDTGADRQVYILLDGPSATGPHTQGGDDGQQQGEDVYLAVPMVALADFGESRIMADEADSYCIQNRGTEFIKSPEMILIHQLSKKEGVAYDRRRKVGSSLPSDVWSLGCLLFELLTGRFLFEEDFAYFFVRITKEEGPLDLISPENQQRLRSNPDLLQFLRFMLVRDPNKRPSVEMILHRFEKVFARALLLYADPSTAKATQLRLPSLADSLHAHIHAQPSPFTTPLSINDAGGRQGSHLSMLSGSAGDSPMAARREGMQELSRLPHPPLVQILEDLFWWAPTQSNQQQQQQQWDAGELDEAAVEWVDLARRGVQSTHLVDFRAKDAAPLRGLPLTVDVLRLNEDTVPRPPEEQERSGGSSSSSRDAHFLIRCMPVLADFLRAASVQGGTVVVLDEENAQARRVSSGSAMSGGGGGLPSVTQPPLVSCPPRRFPGLLALLGLLMGGFELDAFRATCLLNSQVPLPALHPRQVHTLIALDRLIQRRRVEARRRAKERAPAGGKTCLVACYCGACTFRVSREALMRAARRDQPLESSPYHRMSDSVELLSCACSPSPPSPPSTACPNAGSCQSFVEWFEEQYGQDMQSLHWLIALPPSIPVTQQWRPPVWADGLPFMSRGVDHNAEAIESDEPISSLTPTPTPAPPAHPQPAAVSPRIRAASFFPATQTPRDQGSPRMVAPCSPPVAWRRYQCRICGWLTHAVRVRRHMPQQSYNTGSGSGGGEGVAVVVSYDQLAREGHDSGGGGGLAASQPLLLEASGETSQRTVKVLQGGGAMGGEHLGKQKGVSAQHHPAIDSVRFGGVRPILRHYSMADLLSVSEGGSEEAGVAAAVMAT</sequence>
<feature type="region of interest" description="Disordered" evidence="4">
    <location>
        <begin position="3554"/>
        <end position="3577"/>
    </location>
</feature>
<dbReference type="EMBL" id="CDMY01000759">
    <property type="protein sequence ID" value="CEM32679.1"/>
    <property type="molecule type" value="Genomic_DNA"/>
</dbReference>
<feature type="compositionally biased region" description="Pro residues" evidence="4">
    <location>
        <begin position="3562"/>
        <end position="3571"/>
    </location>
</feature>
<feature type="compositionally biased region" description="Pro residues" evidence="4">
    <location>
        <begin position="2346"/>
        <end position="2359"/>
    </location>
</feature>
<feature type="compositionally biased region" description="Low complexity" evidence="4">
    <location>
        <begin position="2060"/>
        <end position="2069"/>
    </location>
</feature>
<evidence type="ECO:0000256" key="3">
    <source>
        <dbReference type="PROSITE-ProRule" id="PRU10141"/>
    </source>
</evidence>
<dbReference type="Pfam" id="PF00069">
    <property type="entry name" value="Pkinase"/>
    <property type="match status" value="1"/>
</dbReference>
<feature type="domain" description="Protein kinase" evidence="5">
    <location>
        <begin position="2739"/>
        <end position="3114"/>
    </location>
</feature>
<dbReference type="OrthoDB" id="440949at2759"/>
<dbReference type="GO" id="GO:0004672">
    <property type="term" value="F:protein kinase activity"/>
    <property type="evidence" value="ECO:0007669"/>
    <property type="project" value="InterPro"/>
</dbReference>
<reference evidence="6 7" key="1">
    <citation type="submission" date="2014-11" db="EMBL/GenBank/DDBJ databases">
        <authorList>
            <person name="Zhu J."/>
            <person name="Qi W."/>
            <person name="Song R."/>
        </authorList>
    </citation>
    <scope>NUCLEOTIDE SEQUENCE [LARGE SCALE GENOMIC DNA]</scope>
</reference>
<feature type="region of interest" description="Disordered" evidence="4">
    <location>
        <begin position="2585"/>
        <end position="2619"/>
    </location>
</feature>
<feature type="compositionally biased region" description="Basic and acidic residues" evidence="4">
    <location>
        <begin position="775"/>
        <end position="785"/>
    </location>
</feature>
<keyword evidence="1 3" id="KW-0547">Nucleotide-binding</keyword>
<dbReference type="SUPFAM" id="SSF56112">
    <property type="entry name" value="Protein kinase-like (PK-like)"/>
    <property type="match status" value="1"/>
</dbReference>
<feature type="region of interest" description="Disordered" evidence="4">
    <location>
        <begin position="682"/>
        <end position="815"/>
    </location>
</feature>
<feature type="region of interest" description="Disordered" evidence="4">
    <location>
        <begin position="3147"/>
        <end position="3176"/>
    </location>
</feature>
<evidence type="ECO:0000313" key="6">
    <source>
        <dbReference type="EMBL" id="CEM32679.1"/>
    </source>
</evidence>
<feature type="region of interest" description="Disordered" evidence="4">
    <location>
        <begin position="2444"/>
        <end position="2509"/>
    </location>
</feature>
<feature type="region of interest" description="Disordered" evidence="4">
    <location>
        <begin position="831"/>
        <end position="862"/>
    </location>
</feature>
<feature type="compositionally biased region" description="Low complexity" evidence="4">
    <location>
        <begin position="1614"/>
        <end position="1626"/>
    </location>
</feature>
<accession>A0A0G4GQU8</accession>
<gene>
    <name evidence="6" type="ORF">Vbra_18348</name>
</gene>
<feature type="region of interest" description="Disordered" evidence="4">
    <location>
        <begin position="888"/>
        <end position="971"/>
    </location>
</feature>
<dbReference type="InterPro" id="IPR008271">
    <property type="entry name" value="Ser/Thr_kinase_AS"/>
</dbReference>
<feature type="region of interest" description="Disordered" evidence="4">
    <location>
        <begin position="1881"/>
        <end position="1954"/>
    </location>
</feature>
<dbReference type="InterPro" id="IPR000719">
    <property type="entry name" value="Prot_kinase_dom"/>
</dbReference>
<feature type="region of interest" description="Disordered" evidence="4">
    <location>
        <begin position="3266"/>
        <end position="3289"/>
    </location>
</feature>
<feature type="binding site" evidence="3">
    <location>
        <position position="2769"/>
    </location>
    <ligand>
        <name>ATP</name>
        <dbReference type="ChEBI" id="CHEBI:30616"/>
    </ligand>
</feature>
<feature type="region of interest" description="Disordered" evidence="4">
    <location>
        <begin position="1073"/>
        <end position="1163"/>
    </location>
</feature>
<protein>
    <recommendedName>
        <fullName evidence="5">Protein kinase domain-containing protein</fullName>
    </recommendedName>
</protein>
<dbReference type="STRING" id="1169540.A0A0G4GQU8"/>
<feature type="region of interest" description="Disordered" evidence="4">
    <location>
        <begin position="2818"/>
        <end position="2839"/>
    </location>
</feature>
<feature type="compositionally biased region" description="Polar residues" evidence="4">
    <location>
        <begin position="960"/>
        <end position="971"/>
    </location>
</feature>
<feature type="compositionally biased region" description="Low complexity" evidence="4">
    <location>
        <begin position="708"/>
        <end position="722"/>
    </location>
</feature>
<evidence type="ECO:0000256" key="4">
    <source>
        <dbReference type="SAM" id="MobiDB-lite"/>
    </source>
</evidence>
<feature type="compositionally biased region" description="Low complexity" evidence="4">
    <location>
        <begin position="889"/>
        <end position="900"/>
    </location>
</feature>
<feature type="compositionally biased region" description="Basic and acidic residues" evidence="4">
    <location>
        <begin position="1640"/>
        <end position="1652"/>
    </location>
</feature>
<dbReference type="SMART" id="SM00220">
    <property type="entry name" value="S_TKc"/>
    <property type="match status" value="1"/>
</dbReference>
<feature type="region of interest" description="Disordered" evidence="4">
    <location>
        <begin position="460"/>
        <end position="481"/>
    </location>
</feature>
<dbReference type="PROSITE" id="PS00107">
    <property type="entry name" value="PROTEIN_KINASE_ATP"/>
    <property type="match status" value="1"/>
</dbReference>
<dbReference type="Proteomes" id="UP000041254">
    <property type="component" value="Unassembled WGS sequence"/>
</dbReference>
<name>A0A0G4GQU8_VITBC</name>
<feature type="compositionally biased region" description="Basic and acidic residues" evidence="4">
    <location>
        <begin position="242"/>
        <end position="252"/>
    </location>
</feature>
<feature type="compositionally biased region" description="Basic and acidic residues" evidence="4">
    <location>
        <begin position="3266"/>
        <end position="3280"/>
    </location>
</feature>
<feature type="compositionally biased region" description="Basic and acidic residues" evidence="4">
    <location>
        <begin position="1884"/>
        <end position="1893"/>
    </location>
</feature>
<feature type="compositionally biased region" description="Acidic residues" evidence="4">
    <location>
        <begin position="786"/>
        <end position="802"/>
    </location>
</feature>
<organism evidence="6 7">
    <name type="scientific">Vitrella brassicaformis (strain CCMP3155)</name>
    <dbReference type="NCBI Taxonomy" id="1169540"/>
    <lineage>
        <taxon>Eukaryota</taxon>
        <taxon>Sar</taxon>
        <taxon>Alveolata</taxon>
        <taxon>Colpodellida</taxon>
        <taxon>Vitrellaceae</taxon>
        <taxon>Vitrella</taxon>
    </lineage>
</organism>
<keyword evidence="2 3" id="KW-0067">ATP-binding</keyword>
<feature type="region of interest" description="Disordered" evidence="4">
    <location>
        <begin position="1535"/>
        <end position="1694"/>
    </location>
</feature>
<evidence type="ECO:0000256" key="1">
    <source>
        <dbReference type="ARBA" id="ARBA00022741"/>
    </source>
</evidence>